<dbReference type="Gene3D" id="3.80.10.10">
    <property type="entry name" value="Ribonuclease Inhibitor"/>
    <property type="match status" value="1"/>
</dbReference>
<evidence type="ECO:0000256" key="1">
    <source>
        <dbReference type="SAM" id="MobiDB-lite"/>
    </source>
</evidence>
<dbReference type="PANTHER" id="PTHR22893">
    <property type="entry name" value="NADH OXIDOREDUCTASE-RELATED"/>
    <property type="match status" value="1"/>
</dbReference>
<dbReference type="InterPro" id="IPR045247">
    <property type="entry name" value="Oye-like"/>
</dbReference>
<dbReference type="InterPro" id="IPR032675">
    <property type="entry name" value="LRR_dom_sf"/>
</dbReference>
<evidence type="ECO:0000259" key="2">
    <source>
        <dbReference type="Pfam" id="PF00724"/>
    </source>
</evidence>
<evidence type="ECO:0000313" key="4">
    <source>
        <dbReference type="Proteomes" id="UP000320762"/>
    </source>
</evidence>
<protein>
    <recommendedName>
        <fullName evidence="2">NADH:flavin oxidoreductase/NADH oxidase N-terminal domain-containing protein</fullName>
    </recommendedName>
</protein>
<dbReference type="Proteomes" id="UP000320762">
    <property type="component" value="Unassembled WGS sequence"/>
</dbReference>
<dbReference type="SUPFAM" id="SSF52047">
    <property type="entry name" value="RNI-like"/>
    <property type="match status" value="1"/>
</dbReference>
<dbReference type="Gene3D" id="3.20.20.70">
    <property type="entry name" value="Aldolase class I"/>
    <property type="match status" value="1"/>
</dbReference>
<dbReference type="STRING" id="97359.A0A550BVQ4"/>
<dbReference type="EMBL" id="VDMD01000065">
    <property type="protein sequence ID" value="TRM56593.1"/>
    <property type="molecule type" value="Genomic_DNA"/>
</dbReference>
<dbReference type="CDD" id="cd02933">
    <property type="entry name" value="OYE_like_FMN"/>
    <property type="match status" value="1"/>
</dbReference>
<comment type="caution">
    <text evidence="3">The sequence shown here is derived from an EMBL/GenBank/DDBJ whole genome shotgun (WGS) entry which is preliminary data.</text>
</comment>
<feature type="domain" description="NADH:flavin oxidoreductase/NADH oxidase N-terminal" evidence="2">
    <location>
        <begin position="74"/>
        <end position="412"/>
    </location>
</feature>
<accession>A0A550BVQ4</accession>
<dbReference type="Pfam" id="PF00724">
    <property type="entry name" value="Oxidored_FMN"/>
    <property type="match status" value="1"/>
</dbReference>
<organism evidence="3 4">
    <name type="scientific">Schizophyllum amplum</name>
    <dbReference type="NCBI Taxonomy" id="97359"/>
    <lineage>
        <taxon>Eukaryota</taxon>
        <taxon>Fungi</taxon>
        <taxon>Dikarya</taxon>
        <taxon>Basidiomycota</taxon>
        <taxon>Agaricomycotina</taxon>
        <taxon>Agaricomycetes</taxon>
        <taxon>Agaricomycetidae</taxon>
        <taxon>Agaricales</taxon>
        <taxon>Schizophyllaceae</taxon>
        <taxon>Schizophyllum</taxon>
    </lineage>
</organism>
<dbReference type="AlphaFoldDB" id="A0A550BVQ4"/>
<dbReference type="FunFam" id="3.20.20.70:FF:000138">
    <property type="entry name" value="NADPH dehydrogenase 1"/>
    <property type="match status" value="1"/>
</dbReference>
<reference evidence="3 4" key="1">
    <citation type="journal article" date="2019" name="New Phytol.">
        <title>Comparative genomics reveals unique wood-decay strategies and fruiting body development in the Schizophyllaceae.</title>
        <authorList>
            <person name="Almasi E."/>
            <person name="Sahu N."/>
            <person name="Krizsan K."/>
            <person name="Balint B."/>
            <person name="Kovacs G.M."/>
            <person name="Kiss B."/>
            <person name="Cseklye J."/>
            <person name="Drula E."/>
            <person name="Henrissat B."/>
            <person name="Nagy I."/>
            <person name="Chovatia M."/>
            <person name="Adam C."/>
            <person name="LaButti K."/>
            <person name="Lipzen A."/>
            <person name="Riley R."/>
            <person name="Grigoriev I.V."/>
            <person name="Nagy L.G."/>
        </authorList>
    </citation>
    <scope>NUCLEOTIDE SEQUENCE [LARGE SCALE GENOMIC DNA]</scope>
    <source>
        <strain evidence="3 4">NL-1724</strain>
    </source>
</reference>
<feature type="compositionally biased region" description="Low complexity" evidence="1">
    <location>
        <begin position="49"/>
        <end position="62"/>
    </location>
</feature>
<dbReference type="GO" id="GO:0003959">
    <property type="term" value="F:NADPH dehydrogenase activity"/>
    <property type="evidence" value="ECO:0007669"/>
    <property type="project" value="TreeGrafter"/>
</dbReference>
<gene>
    <name evidence="3" type="ORF">BD626DRAFT_635696</name>
</gene>
<sequence>MAIIPSVTISVTSVAIMLPSTISQSQEATSLGIHAIKATATAPYEHILSSSQSRPSSKPCPSATMSSESSALPKIFQPFKLGELTLAHRVVLAPLTRYRNSELTHVPLPNVKEYYAQRGSTPGTLLIAEATFVSPRAGGCKSTPGIYSDEQISAWKEVTDGVHAQGSFMYVQLWAPGRAVSVKDLMEKEGSPDYVAPESEIQLSDHEETPRALTIPEIKQYVQDYADAARNAVERAGFDGVELHVANGHLLDQFLQDTSNTRMDEYGGSVENRSRFALEVIDAIVKVVGAQKVGVRVTPWSKFNDMRMHDPIPQFSYFVGEIKKRHPDFAYLHVVEPRVQGAATRDAGDIEAWEQNDFLRDIWAPKPVISAGAYTRDMAMQVAEEKGDIVAVGRYFISNPDLPSRWRHNIPLTPYNRDTFYLVGDASSRGYTDYPFAEKIKESADLRTAAPIATPLLERASFNIDDVLGAADAGLLRFLQHTPRLQELSVTCHGLNAHIGLSLPSCPLLVSLHLAFESPYFIAPFLKSIQQYRASLKILRLRSFSIRDDVGDPSSTAPVEFPALNILCASGGGLKLLPLISTPNLHTLVVEFPPPDFPTLILNFLSRQPLNLRILELSQSHDRTWDAMTTATLLACMAHIDGLEELRFKYASVMDDFLTALIWRAEVDYRSCILPKTGLRVSHNYLPNLQVIMYDRTAPPSDILAELCRSRRMSTVSRGWDLIALVEGRKLDTVAGRYWTHSMWS</sequence>
<keyword evidence="4" id="KW-1185">Reference proteome</keyword>
<evidence type="ECO:0000313" key="3">
    <source>
        <dbReference type="EMBL" id="TRM56593.1"/>
    </source>
</evidence>
<dbReference type="GO" id="GO:0010181">
    <property type="term" value="F:FMN binding"/>
    <property type="evidence" value="ECO:0007669"/>
    <property type="project" value="InterPro"/>
</dbReference>
<dbReference type="InterPro" id="IPR013785">
    <property type="entry name" value="Aldolase_TIM"/>
</dbReference>
<dbReference type="InterPro" id="IPR001155">
    <property type="entry name" value="OxRdtase_FMN_N"/>
</dbReference>
<dbReference type="SUPFAM" id="SSF51395">
    <property type="entry name" value="FMN-linked oxidoreductases"/>
    <property type="match status" value="1"/>
</dbReference>
<dbReference type="OrthoDB" id="276546at2759"/>
<proteinExistence type="predicted"/>
<name>A0A550BVQ4_9AGAR</name>
<feature type="region of interest" description="Disordered" evidence="1">
    <location>
        <begin position="47"/>
        <end position="66"/>
    </location>
</feature>
<dbReference type="PANTHER" id="PTHR22893:SF91">
    <property type="entry name" value="NADPH DEHYDROGENASE 2-RELATED"/>
    <property type="match status" value="1"/>
</dbReference>